<dbReference type="PaxDb" id="243274-THEMA_05250"/>
<organism evidence="1 2">
    <name type="scientific">Thermotoga maritima (strain ATCC 43589 / DSM 3109 / JCM 10099 / NBRC 100826 / MSB8)</name>
    <dbReference type="NCBI Taxonomy" id="243274"/>
    <lineage>
        <taxon>Bacteria</taxon>
        <taxon>Thermotogati</taxon>
        <taxon>Thermotogota</taxon>
        <taxon>Thermotogae</taxon>
        <taxon>Thermotogales</taxon>
        <taxon>Thermotogaceae</taxon>
        <taxon>Thermotoga</taxon>
    </lineage>
</organism>
<evidence type="ECO:0000313" key="1">
    <source>
        <dbReference type="EMBL" id="AAD36852.1"/>
    </source>
</evidence>
<dbReference type="PIR" id="H72211">
    <property type="entry name" value="H72211"/>
</dbReference>
<accession>G4FGH6</accession>
<protein>
    <submittedName>
        <fullName evidence="1">Uncharacterized protein</fullName>
    </submittedName>
</protein>
<dbReference type="Proteomes" id="UP000008183">
    <property type="component" value="Chromosome"/>
</dbReference>
<dbReference type="KEGG" id="tmi:THEMA_05250"/>
<dbReference type="PATRIC" id="fig|243274.17.peg.1798"/>
<dbReference type="EMBL" id="AE000512">
    <property type="protein sequence ID" value="AAD36852.1"/>
    <property type="molecule type" value="Genomic_DNA"/>
</dbReference>
<dbReference type="InParanoid" id="Q9X2A9"/>
<dbReference type="EnsemblBacteria" id="AAD36852">
    <property type="protein sequence ID" value="AAD36852"/>
    <property type="gene ID" value="TM_1789"/>
</dbReference>
<reference evidence="1 2" key="1">
    <citation type="journal article" date="1999" name="Nature">
        <title>Evidence for lateral gene transfer between Archaea and Bacteria from genome sequence of Thermotoga maritima.</title>
        <authorList>
            <person name="Nelson K.E."/>
            <person name="Clayton R.A."/>
            <person name="Gill S.R."/>
            <person name="Gwinn M.L."/>
            <person name="Dodson R.J."/>
            <person name="Haft D.H."/>
            <person name="Hickey E.K."/>
            <person name="Peterson J.D."/>
            <person name="Nelson W.C."/>
            <person name="Ketchum K.A."/>
            <person name="McDonald L."/>
            <person name="Utterback T.R."/>
            <person name="Malek J.A."/>
            <person name="Linher K.D."/>
            <person name="Garrett M.M."/>
            <person name="Stewart A.M."/>
            <person name="Cotton M.D."/>
            <person name="Pratt M.S."/>
            <person name="Phillips C.A."/>
            <person name="Richardson D."/>
            <person name="Heidelberg J."/>
            <person name="Sutton G.G."/>
            <person name="Fleischmann R.D."/>
            <person name="White O."/>
            <person name="Salzberg S.L."/>
            <person name="Smith H.O."/>
            <person name="Venter J.C."/>
            <person name="Fraser C.M."/>
        </authorList>
    </citation>
    <scope>NUCLEOTIDE SEQUENCE [LARGE SCALE GENOMIC DNA]</scope>
    <source>
        <strain evidence="2">ATCC 43589 / DSM 3109 / JCM 10099 / NBRC 100826 / MSB8</strain>
    </source>
</reference>
<dbReference type="KEGG" id="tmw:THMA_1834"/>
<gene>
    <name evidence="1" type="ordered locus">TM_1789</name>
</gene>
<name>Q9X2A9_THEMA</name>
<keyword evidence="2" id="KW-1185">Reference proteome</keyword>
<accession>Q9X2A9</accession>
<evidence type="ECO:0000313" key="2">
    <source>
        <dbReference type="Proteomes" id="UP000008183"/>
    </source>
</evidence>
<proteinExistence type="predicted"/>
<dbReference type="KEGG" id="tma:TM1789"/>
<dbReference type="RefSeq" id="WP_004082335.1">
    <property type="nucleotide sequence ID" value="NC_000853.1"/>
</dbReference>
<sequence length="101" mass="11675">MIFVGDVSTLDMCRRDHAGEIKLKDVLTKNEGLQRLQKLRWWYLYEVPATIAGLAVPAAKRVKTELKTPSDLWILIDNKWLVFHIEAEKKPIKRSEPSTSQ</sequence>
<dbReference type="KEGG" id="tmm:Tmari_1798"/>
<dbReference type="AlphaFoldDB" id="Q9X2A9"/>